<evidence type="ECO:0000256" key="1">
    <source>
        <dbReference type="SAM" id="MobiDB-lite"/>
    </source>
</evidence>
<keyword evidence="3" id="KW-1185">Reference proteome</keyword>
<dbReference type="InParanoid" id="A0A165J262"/>
<sequence>MLVSLWANVLYHPRHLPVGGIDRNSLDRPCTSQLLGDANSEPCVFLADLNHAARWTDLHGRVHPRRNEKTGTLSWISVELASKVAYTIPYAVDRLKQIYRRVEQYNALFLAAFPRREVPSSDGKGALSDNGFLDNFAKVIAKERKRYLDYDSPDWQPRLTTYPATAHVPRHDCESYYWILLYHLARAYPLGDADKPSLIPPPAAADDAQKVLETFATAMLEHEVGQEGDRQKYLYGFDHQAGMLHPKLQGCAPLLQDLAAYLIDYHASVKSATETTIRRLILLEIIQLTQANPAIPNVRFSTAGPRRLQPKIIDRTKGTPSQSAPELGAKRGRSNDEGDDHDQDSDPKRLKTAQLAVVEMRRSSRLASLSEENSAVRTDSSHDDIVGLQFDADDSDSFDEDTHDDSGIFAVRKRVKKAARDPADATVAECIQYYHHDARWFSTGVQAKK</sequence>
<evidence type="ECO:0008006" key="4">
    <source>
        <dbReference type="Google" id="ProtNLM"/>
    </source>
</evidence>
<evidence type="ECO:0000313" key="2">
    <source>
        <dbReference type="EMBL" id="KZV94217.1"/>
    </source>
</evidence>
<dbReference type="Proteomes" id="UP000077266">
    <property type="component" value="Unassembled WGS sequence"/>
</dbReference>
<accession>A0A165J262</accession>
<dbReference type="AlphaFoldDB" id="A0A165J262"/>
<reference evidence="2 3" key="1">
    <citation type="journal article" date="2016" name="Mol. Biol. Evol.">
        <title>Comparative Genomics of Early-Diverging Mushroom-Forming Fungi Provides Insights into the Origins of Lignocellulose Decay Capabilities.</title>
        <authorList>
            <person name="Nagy L.G."/>
            <person name="Riley R."/>
            <person name="Tritt A."/>
            <person name="Adam C."/>
            <person name="Daum C."/>
            <person name="Floudas D."/>
            <person name="Sun H."/>
            <person name="Yadav J.S."/>
            <person name="Pangilinan J."/>
            <person name="Larsson K.H."/>
            <person name="Matsuura K."/>
            <person name="Barry K."/>
            <person name="Labutti K."/>
            <person name="Kuo R."/>
            <person name="Ohm R.A."/>
            <person name="Bhattacharya S.S."/>
            <person name="Shirouzu T."/>
            <person name="Yoshinaga Y."/>
            <person name="Martin F.M."/>
            <person name="Grigoriev I.V."/>
            <person name="Hibbett D.S."/>
        </authorList>
    </citation>
    <scope>NUCLEOTIDE SEQUENCE [LARGE SCALE GENOMIC DNA]</scope>
    <source>
        <strain evidence="2 3">HHB12029</strain>
    </source>
</reference>
<dbReference type="OrthoDB" id="3149716at2759"/>
<organism evidence="2 3">
    <name type="scientific">Exidia glandulosa HHB12029</name>
    <dbReference type="NCBI Taxonomy" id="1314781"/>
    <lineage>
        <taxon>Eukaryota</taxon>
        <taxon>Fungi</taxon>
        <taxon>Dikarya</taxon>
        <taxon>Basidiomycota</taxon>
        <taxon>Agaricomycotina</taxon>
        <taxon>Agaricomycetes</taxon>
        <taxon>Auriculariales</taxon>
        <taxon>Exidiaceae</taxon>
        <taxon>Exidia</taxon>
    </lineage>
</organism>
<proteinExistence type="predicted"/>
<protein>
    <recommendedName>
        <fullName evidence="4">Fungal-type protein kinase domain-containing protein</fullName>
    </recommendedName>
</protein>
<gene>
    <name evidence="2" type="ORF">EXIGLDRAFT_767281</name>
</gene>
<dbReference type="EMBL" id="KV425976">
    <property type="protein sequence ID" value="KZV94217.1"/>
    <property type="molecule type" value="Genomic_DNA"/>
</dbReference>
<feature type="region of interest" description="Disordered" evidence="1">
    <location>
        <begin position="297"/>
        <end position="349"/>
    </location>
</feature>
<evidence type="ECO:0000313" key="3">
    <source>
        <dbReference type="Proteomes" id="UP000077266"/>
    </source>
</evidence>
<name>A0A165J262_EXIGL</name>